<name>A0A8J3BHS2_9ACTN</name>
<dbReference type="AlphaFoldDB" id="A0A8J3BHS2"/>
<feature type="domain" description="Adenylyltransferase AadA C-terminal" evidence="4">
    <location>
        <begin position="178"/>
        <end position="240"/>
    </location>
</feature>
<evidence type="ECO:0000313" key="5">
    <source>
        <dbReference type="EMBL" id="GGK04597.1"/>
    </source>
</evidence>
<evidence type="ECO:0008006" key="7">
    <source>
        <dbReference type="Google" id="ProtNLM"/>
    </source>
</evidence>
<reference evidence="5" key="1">
    <citation type="journal article" date="2014" name="Int. J. Syst. Evol. Microbiol.">
        <title>Complete genome sequence of Corynebacterium casei LMG S-19264T (=DSM 44701T), isolated from a smear-ripened cheese.</title>
        <authorList>
            <consortium name="US DOE Joint Genome Institute (JGI-PGF)"/>
            <person name="Walter F."/>
            <person name="Albersmeier A."/>
            <person name="Kalinowski J."/>
            <person name="Ruckert C."/>
        </authorList>
    </citation>
    <scope>NUCLEOTIDE SEQUENCE</scope>
    <source>
        <strain evidence="5">JCM 3090</strain>
    </source>
</reference>
<organism evidence="5 6">
    <name type="scientific">Pilimelia anulata</name>
    <dbReference type="NCBI Taxonomy" id="53371"/>
    <lineage>
        <taxon>Bacteria</taxon>
        <taxon>Bacillati</taxon>
        <taxon>Actinomycetota</taxon>
        <taxon>Actinomycetes</taxon>
        <taxon>Micromonosporales</taxon>
        <taxon>Micromonosporaceae</taxon>
        <taxon>Pilimelia</taxon>
    </lineage>
</organism>
<dbReference type="EMBL" id="BMQB01000009">
    <property type="protein sequence ID" value="GGK04597.1"/>
    <property type="molecule type" value="Genomic_DNA"/>
</dbReference>
<evidence type="ECO:0000259" key="3">
    <source>
        <dbReference type="Pfam" id="PF01909"/>
    </source>
</evidence>
<dbReference type="InterPro" id="IPR002934">
    <property type="entry name" value="Polymerase_NTP_transf_dom"/>
</dbReference>
<dbReference type="InterPro" id="IPR043519">
    <property type="entry name" value="NT_sf"/>
</dbReference>
<sequence>MGEAGRQGRQRARPDSGDAGRRVPRGALSDHDQRRARAAAELLADRCAGILGAAARSVILHGSLAAGGFRPGRSDIDLLAVVAEPLSDARAADLEDLVRGAEPGGAAGIDLHVVSAGVAGAPSRAPALDLHVGRYDRSAAGVEVARWVPSDPDLAVELSIARAQGRALAGAAPAAVIGAVPDAWVVDRGRHWLTVWRALLGDRENAAFMALTACRIWRFAGERVHCPKDSAARWALARDPSLNAIGAALRQEHPDDPATAIAAPDLAALLDAALRDTDQAPPIPGN</sequence>
<keyword evidence="6" id="KW-1185">Reference proteome</keyword>
<evidence type="ECO:0000256" key="2">
    <source>
        <dbReference type="SAM" id="MobiDB-lite"/>
    </source>
</evidence>
<evidence type="ECO:0000313" key="6">
    <source>
        <dbReference type="Proteomes" id="UP000649739"/>
    </source>
</evidence>
<dbReference type="Pfam" id="PF01909">
    <property type="entry name" value="NTP_transf_2"/>
    <property type="match status" value="1"/>
</dbReference>
<protein>
    <recommendedName>
        <fullName evidence="7">DUF4111 domain-containing protein</fullName>
    </recommendedName>
</protein>
<accession>A0A8J3BHS2</accession>
<dbReference type="Gene3D" id="3.30.460.10">
    <property type="entry name" value="Beta Polymerase, domain 2"/>
    <property type="match status" value="1"/>
</dbReference>
<feature type="region of interest" description="Disordered" evidence="2">
    <location>
        <begin position="1"/>
        <end position="33"/>
    </location>
</feature>
<feature type="domain" description="Polymerase nucleotidyl transferase" evidence="3">
    <location>
        <begin position="57"/>
        <end position="88"/>
    </location>
</feature>
<dbReference type="Proteomes" id="UP000649739">
    <property type="component" value="Unassembled WGS sequence"/>
</dbReference>
<gene>
    <name evidence="5" type="ORF">GCM10010123_38190</name>
</gene>
<dbReference type="CDD" id="cd05403">
    <property type="entry name" value="NT_KNTase_like"/>
    <property type="match status" value="1"/>
</dbReference>
<proteinExistence type="predicted"/>
<dbReference type="InterPro" id="IPR025184">
    <property type="entry name" value="AadA_C"/>
</dbReference>
<dbReference type="GO" id="GO:0016779">
    <property type="term" value="F:nucleotidyltransferase activity"/>
    <property type="evidence" value="ECO:0007669"/>
    <property type="project" value="InterPro"/>
</dbReference>
<dbReference type="Pfam" id="PF13427">
    <property type="entry name" value="AadA_C"/>
    <property type="match status" value="1"/>
</dbReference>
<dbReference type="SUPFAM" id="SSF81301">
    <property type="entry name" value="Nucleotidyltransferase"/>
    <property type="match status" value="1"/>
</dbReference>
<reference evidence="5" key="2">
    <citation type="submission" date="2020-09" db="EMBL/GenBank/DDBJ databases">
        <authorList>
            <person name="Sun Q."/>
            <person name="Ohkuma M."/>
        </authorList>
    </citation>
    <scope>NUCLEOTIDE SEQUENCE</scope>
    <source>
        <strain evidence="5">JCM 3090</strain>
    </source>
</reference>
<feature type="compositionally biased region" description="Basic and acidic residues" evidence="2">
    <location>
        <begin position="12"/>
        <end position="21"/>
    </location>
</feature>
<dbReference type="RefSeq" id="WP_189171560.1">
    <property type="nucleotide sequence ID" value="NZ_BMQB01000009.1"/>
</dbReference>
<evidence type="ECO:0000256" key="1">
    <source>
        <dbReference type="ARBA" id="ARBA00022679"/>
    </source>
</evidence>
<evidence type="ECO:0000259" key="4">
    <source>
        <dbReference type="Pfam" id="PF13427"/>
    </source>
</evidence>
<comment type="caution">
    <text evidence="5">The sequence shown here is derived from an EMBL/GenBank/DDBJ whole genome shotgun (WGS) entry which is preliminary data.</text>
</comment>
<keyword evidence="1" id="KW-0808">Transferase</keyword>